<dbReference type="Gene3D" id="3.30.40.10">
    <property type="entry name" value="Zinc/RING finger domain, C3HC4 (zinc finger)"/>
    <property type="match status" value="1"/>
</dbReference>
<evidence type="ECO:0000313" key="8">
    <source>
        <dbReference type="Proteomes" id="UP001642483"/>
    </source>
</evidence>
<keyword evidence="1" id="KW-0479">Metal-binding</keyword>
<gene>
    <name evidence="7" type="ORF">CVLEPA_LOCUS30400</name>
</gene>
<proteinExistence type="predicted"/>
<evidence type="ECO:0000256" key="4">
    <source>
        <dbReference type="ARBA" id="ARBA00040075"/>
    </source>
</evidence>
<reference evidence="7 8" key="1">
    <citation type="submission" date="2024-02" db="EMBL/GenBank/DDBJ databases">
        <authorList>
            <person name="Daric V."/>
            <person name="Darras S."/>
        </authorList>
    </citation>
    <scope>NUCLEOTIDE SEQUENCE [LARGE SCALE GENOMIC DNA]</scope>
</reference>
<dbReference type="InterPro" id="IPR001841">
    <property type="entry name" value="Znf_RING"/>
</dbReference>
<dbReference type="PANTHER" id="PTHR10825">
    <property type="entry name" value="RING FINGER DOMAIN-CONTAINING, POLYCOMB GROUP COMPONENT"/>
    <property type="match status" value="1"/>
</dbReference>
<dbReference type="PANTHER" id="PTHR10825:SF29">
    <property type="entry name" value="POLYCOMB GROUP RING FINGER PROTEIN 1"/>
    <property type="match status" value="1"/>
</dbReference>
<dbReference type="SUPFAM" id="SSF57850">
    <property type="entry name" value="RING/U-box"/>
    <property type="match status" value="1"/>
</dbReference>
<evidence type="ECO:0000313" key="7">
    <source>
        <dbReference type="EMBL" id="CAK8697121.1"/>
    </source>
</evidence>
<protein>
    <recommendedName>
        <fullName evidence="4">Polycomb group RING finger protein 1</fullName>
    </recommendedName>
</protein>
<dbReference type="Proteomes" id="UP001642483">
    <property type="component" value="Unassembled WGS sequence"/>
</dbReference>
<keyword evidence="8" id="KW-1185">Reference proteome</keyword>
<keyword evidence="3" id="KW-0862">Zinc</keyword>
<sequence>MSDITSPFKEFMDQYAIQHGDSESRYFTKSQIYTAFRTFLSRTRPNERVCMDYQIFCIEFNEEVEKRGVNKETSEKVTYYKLFKNSFQADINQQRETEVNDTLNISARALNIHLCCKLCCGYLVDATTITECLHSFCKSCIVQYFQTENSCPVCQVLVHNTNPLASLKQDNVLQDIVNKVLPGVSKHEAERFSSFQEVAVKKSKVSPECAHSSKPRNPFVFTSLYIEWVGPESCTVEAEDLKGKHYRVCDRALIGHVCQLVVEQLGYVDSTNKPTMNCVLTCGGIVLPPIIPLAAVVKHELNFEMKDGAIYLKYDIQPFK</sequence>
<accession>A0ABP0GZF1</accession>
<evidence type="ECO:0000259" key="6">
    <source>
        <dbReference type="PROSITE" id="PS50089"/>
    </source>
</evidence>
<dbReference type="EMBL" id="CAWYQH010000163">
    <property type="protein sequence ID" value="CAK8697121.1"/>
    <property type="molecule type" value="Genomic_DNA"/>
</dbReference>
<keyword evidence="2 5" id="KW-0863">Zinc-finger</keyword>
<dbReference type="SMART" id="SM00184">
    <property type="entry name" value="RING"/>
    <property type="match status" value="1"/>
</dbReference>
<evidence type="ECO:0000256" key="2">
    <source>
        <dbReference type="ARBA" id="ARBA00022771"/>
    </source>
</evidence>
<dbReference type="InterPro" id="IPR013083">
    <property type="entry name" value="Znf_RING/FYVE/PHD"/>
</dbReference>
<organism evidence="7 8">
    <name type="scientific">Clavelina lepadiformis</name>
    <name type="common">Light-bulb sea squirt</name>
    <name type="synonym">Ascidia lepadiformis</name>
    <dbReference type="NCBI Taxonomy" id="159417"/>
    <lineage>
        <taxon>Eukaryota</taxon>
        <taxon>Metazoa</taxon>
        <taxon>Chordata</taxon>
        <taxon>Tunicata</taxon>
        <taxon>Ascidiacea</taxon>
        <taxon>Aplousobranchia</taxon>
        <taxon>Clavelinidae</taxon>
        <taxon>Clavelina</taxon>
    </lineage>
</organism>
<dbReference type="Pfam" id="PF00097">
    <property type="entry name" value="zf-C3HC4"/>
    <property type="match status" value="1"/>
</dbReference>
<evidence type="ECO:0000256" key="3">
    <source>
        <dbReference type="ARBA" id="ARBA00022833"/>
    </source>
</evidence>
<dbReference type="InterPro" id="IPR017907">
    <property type="entry name" value="Znf_RING_CS"/>
</dbReference>
<evidence type="ECO:0000256" key="1">
    <source>
        <dbReference type="ARBA" id="ARBA00022723"/>
    </source>
</evidence>
<dbReference type="InterPro" id="IPR018957">
    <property type="entry name" value="Znf_C3HC4_RING-type"/>
</dbReference>
<dbReference type="PROSITE" id="PS50089">
    <property type="entry name" value="ZF_RING_2"/>
    <property type="match status" value="1"/>
</dbReference>
<dbReference type="PROSITE" id="PS00518">
    <property type="entry name" value="ZF_RING_1"/>
    <property type="match status" value="1"/>
</dbReference>
<comment type="caution">
    <text evidence="7">The sequence shown here is derived from an EMBL/GenBank/DDBJ whole genome shotgun (WGS) entry which is preliminary data.</text>
</comment>
<name>A0ABP0GZF1_CLALP</name>
<feature type="domain" description="RING-type" evidence="6">
    <location>
        <begin position="116"/>
        <end position="155"/>
    </location>
</feature>
<evidence type="ECO:0000256" key="5">
    <source>
        <dbReference type="PROSITE-ProRule" id="PRU00175"/>
    </source>
</evidence>